<keyword evidence="3 5" id="KW-1133">Transmembrane helix</keyword>
<name>A0A832ZVV6_CALS0</name>
<dbReference type="GO" id="GO:0003954">
    <property type="term" value="F:NADH dehydrogenase activity"/>
    <property type="evidence" value="ECO:0007669"/>
    <property type="project" value="TreeGrafter"/>
</dbReference>
<proteinExistence type="inferred from homology"/>
<feature type="transmembrane region" description="Helical" evidence="5">
    <location>
        <begin position="319"/>
        <end position="344"/>
    </location>
</feature>
<dbReference type="GO" id="GO:0016020">
    <property type="term" value="C:membrane"/>
    <property type="evidence" value="ECO:0007669"/>
    <property type="project" value="UniProtKB-SubCell"/>
</dbReference>
<comment type="caution">
    <text evidence="6">The sequence shown here is derived from an EMBL/GenBank/DDBJ whole genome shotgun (WGS) entry which is preliminary data.</text>
</comment>
<evidence type="ECO:0000256" key="1">
    <source>
        <dbReference type="ARBA" id="ARBA00004141"/>
    </source>
</evidence>
<dbReference type="Pfam" id="PF00146">
    <property type="entry name" value="NADHdh"/>
    <property type="match status" value="1"/>
</dbReference>
<dbReference type="PANTHER" id="PTHR11432:SF3">
    <property type="entry name" value="NADH-UBIQUINONE OXIDOREDUCTASE CHAIN 1"/>
    <property type="match status" value="1"/>
</dbReference>
<evidence type="ECO:0000256" key="5">
    <source>
        <dbReference type="SAM" id="Phobius"/>
    </source>
</evidence>
<evidence type="ECO:0000313" key="6">
    <source>
        <dbReference type="EMBL" id="HIQ29272.1"/>
    </source>
</evidence>
<reference evidence="6" key="1">
    <citation type="journal article" date="2020" name="ISME J.">
        <title>Gammaproteobacteria mediating utilization of methyl-, sulfur- and petroleum organic compounds in deep ocean hydrothermal plumes.</title>
        <authorList>
            <person name="Zhou Z."/>
            <person name="Liu Y."/>
            <person name="Pan J."/>
            <person name="Cron B.R."/>
            <person name="Toner B.M."/>
            <person name="Anantharaman K."/>
            <person name="Breier J.A."/>
            <person name="Dick G.J."/>
            <person name="Li M."/>
        </authorList>
    </citation>
    <scope>NUCLEOTIDE SEQUENCE</scope>
    <source>
        <strain evidence="6">SZUA-1515</strain>
    </source>
</reference>
<sequence length="345" mass="38352">MSAVAQVIPEPVQALIRFIASDAFVKAAIFPGAMFISLLGLFIVWYERKLLARLMLRIGPFHVGKYGGTLQLLADAVKFLSKEFIVPENARARLFILAPMLAVIVDTMPFAFLPFSPKWVIFPSDIGLLLFFLFIAISPIPLILAGWASGGKYSLIGIVRFAFQVFAYEIPFFLALTGVVVMARSFNLVEIVEAQSVMPFIIPQIIGFIAFFITLIAETERIPFDIPTAEQELVEGWKVEYSASGFLMLMLAQYTKTAALAVLTVLIYLGGWNGPAIPGVPAEILQPFWVIVKTLLLLTVILIMRGIYPRITIEKILELGWRVLIPMTLINLLVVAVITSWPVIF</sequence>
<comment type="subcellular location">
    <subcellularLocation>
        <location evidence="1">Membrane</location>
        <topology evidence="1">Multi-pass membrane protein</topology>
    </subcellularLocation>
</comment>
<evidence type="ECO:0000256" key="4">
    <source>
        <dbReference type="ARBA" id="ARBA00023136"/>
    </source>
</evidence>
<dbReference type="PANTHER" id="PTHR11432">
    <property type="entry name" value="NADH DEHYDROGENASE SUBUNIT 1"/>
    <property type="match status" value="1"/>
</dbReference>
<feature type="transmembrane region" description="Helical" evidence="5">
    <location>
        <begin position="126"/>
        <end position="149"/>
    </location>
</feature>
<evidence type="ECO:0000256" key="3">
    <source>
        <dbReference type="ARBA" id="ARBA00022989"/>
    </source>
</evidence>
<accession>A0A832ZVV6</accession>
<dbReference type="EMBL" id="DQVM01000033">
    <property type="protein sequence ID" value="HIQ29272.1"/>
    <property type="molecule type" value="Genomic_DNA"/>
</dbReference>
<dbReference type="Proteomes" id="UP000608579">
    <property type="component" value="Unassembled WGS sequence"/>
</dbReference>
<keyword evidence="2 5" id="KW-0812">Transmembrane</keyword>
<dbReference type="AlphaFoldDB" id="A0A832ZVV6"/>
<feature type="transmembrane region" description="Helical" evidence="5">
    <location>
        <begin position="197"/>
        <end position="217"/>
    </location>
</feature>
<gene>
    <name evidence="6" type="ORF">EYH45_01765</name>
</gene>
<feature type="transmembrane region" description="Helical" evidence="5">
    <location>
        <begin position="27"/>
        <end position="46"/>
    </location>
</feature>
<protein>
    <submittedName>
        <fullName evidence="6">NADH-quinone oxidoreductase subunit H</fullName>
    </submittedName>
</protein>
<organism evidence="6 7">
    <name type="scientific">Caldiarchaeum subterraneum</name>
    <dbReference type="NCBI Taxonomy" id="311458"/>
    <lineage>
        <taxon>Archaea</taxon>
        <taxon>Nitrososphaerota</taxon>
        <taxon>Candidatus Caldarchaeales</taxon>
        <taxon>Candidatus Caldarchaeaceae</taxon>
        <taxon>Candidatus Caldarchaeum</taxon>
    </lineage>
</organism>
<feature type="transmembrane region" description="Helical" evidence="5">
    <location>
        <begin position="94"/>
        <end position="114"/>
    </location>
</feature>
<evidence type="ECO:0000256" key="2">
    <source>
        <dbReference type="ARBA" id="ARBA00022692"/>
    </source>
</evidence>
<feature type="transmembrane region" description="Helical" evidence="5">
    <location>
        <begin position="288"/>
        <end position="307"/>
    </location>
</feature>
<feature type="transmembrane region" description="Helical" evidence="5">
    <location>
        <begin position="161"/>
        <end position="185"/>
    </location>
</feature>
<dbReference type="InterPro" id="IPR001694">
    <property type="entry name" value="NADH_UbQ_OxRdtase_su1/FPO"/>
</dbReference>
<evidence type="ECO:0000313" key="7">
    <source>
        <dbReference type="Proteomes" id="UP000608579"/>
    </source>
</evidence>
<keyword evidence="4 5" id="KW-0472">Membrane</keyword>
<dbReference type="HAMAP" id="MF_01350">
    <property type="entry name" value="NDH1_NuoH"/>
    <property type="match status" value="1"/>
</dbReference>
<dbReference type="GO" id="GO:0009060">
    <property type="term" value="P:aerobic respiration"/>
    <property type="evidence" value="ECO:0007669"/>
    <property type="project" value="TreeGrafter"/>
</dbReference>